<evidence type="ECO:0000256" key="10">
    <source>
        <dbReference type="PIRSR" id="PIRSR600542-1"/>
    </source>
</evidence>
<dbReference type="PROSITE" id="PS00439">
    <property type="entry name" value="ACYLTRANSF_C_1"/>
    <property type="match status" value="1"/>
</dbReference>
<dbReference type="GO" id="GO:0009437">
    <property type="term" value="P:carnitine metabolic process"/>
    <property type="evidence" value="ECO:0007669"/>
    <property type="project" value="TreeGrafter"/>
</dbReference>
<keyword evidence="5" id="KW-0276">Fatty acid metabolism</keyword>
<organism evidence="13 14">
    <name type="scientific">Biomphalaria pfeifferi</name>
    <name type="common">Bloodfluke planorb</name>
    <name type="synonym">Freshwater snail</name>
    <dbReference type="NCBI Taxonomy" id="112525"/>
    <lineage>
        <taxon>Eukaryota</taxon>
        <taxon>Metazoa</taxon>
        <taxon>Spiralia</taxon>
        <taxon>Lophotrochozoa</taxon>
        <taxon>Mollusca</taxon>
        <taxon>Gastropoda</taxon>
        <taxon>Heterobranchia</taxon>
        <taxon>Euthyneura</taxon>
        <taxon>Panpulmonata</taxon>
        <taxon>Hygrophila</taxon>
        <taxon>Lymnaeoidea</taxon>
        <taxon>Planorbidae</taxon>
        <taxon>Biomphalaria</taxon>
    </lineage>
</organism>
<dbReference type="Pfam" id="PF00755">
    <property type="entry name" value="Carn_acyltransf"/>
    <property type="match status" value="1"/>
</dbReference>
<keyword evidence="6 11" id="KW-1133">Transmembrane helix</keyword>
<evidence type="ECO:0000256" key="3">
    <source>
        <dbReference type="ARBA" id="ARBA00022679"/>
    </source>
</evidence>
<dbReference type="InterPro" id="IPR042231">
    <property type="entry name" value="Cho/carn_acyl_trans_2"/>
</dbReference>
<evidence type="ECO:0000256" key="2">
    <source>
        <dbReference type="ARBA" id="ARBA00005232"/>
    </source>
</evidence>
<dbReference type="SUPFAM" id="SSF52777">
    <property type="entry name" value="CoA-dependent acyltransferases"/>
    <property type="match status" value="2"/>
</dbReference>
<dbReference type="GO" id="GO:0016020">
    <property type="term" value="C:membrane"/>
    <property type="evidence" value="ECO:0007669"/>
    <property type="project" value="UniProtKB-SubCell"/>
</dbReference>
<dbReference type="PROSITE" id="PS51257">
    <property type="entry name" value="PROKAR_LIPOPROTEIN"/>
    <property type="match status" value="1"/>
</dbReference>
<feature type="active site" description="Proton acceptor" evidence="10">
    <location>
        <position position="434"/>
    </location>
</feature>
<evidence type="ECO:0000256" key="4">
    <source>
        <dbReference type="ARBA" id="ARBA00022692"/>
    </source>
</evidence>
<dbReference type="InterPro" id="IPR000542">
    <property type="entry name" value="Carn_acyl_trans"/>
</dbReference>
<keyword evidence="3" id="KW-0808">Transferase</keyword>
<dbReference type="Gene3D" id="3.30.559.70">
    <property type="entry name" value="Choline/Carnitine o-acyltransferase, domain 2"/>
    <property type="match status" value="1"/>
</dbReference>
<comment type="caution">
    <text evidence="13">The sequence shown here is derived from an EMBL/GenBank/DDBJ whole genome shotgun (WGS) entry which is preliminary data.</text>
</comment>
<sequence length="737" mass="83762">MDNIKSWSNKVNDIIWPGSVLNVFVIVSCLSTIRFSHFSLLHPLKLKLQVIERVVLPSNESLAIVSVLASCGIVLFAVNVLVRRLALRILLARRFWMYELPNQKSLATWVWGVIVKSLGGWKLSTYCYQSCLPSLPVPPLEETLNRLIISLQPLYADDPEKLKELEEEAKTFKKTLGTKAQALLILRSCYKDNYIDDWWEKYIYLMSRSPLANNSNYYIMDHCYWTPTTKACARGASSLYQILCVREMILSGTLEPLTIRQTVPVCMEQYKRIFSTTRIPGEEVDTIQTYPARKSQHIIVSRRGLLYRVEILDKNGNLIGPCGLQKLLEWIVEDADLQCINVSEFERSIPVLTSMDRTQWAKTRQEFFSDGINRESLNFVESAILFLVLDIEAFSDLSSRASHLIHGRAGQFWFDKSLQLIVMADGHMGLNCEHSYADAPVVAHVIEYNFTFEILSELYDSEGNCTDIHKNGTQENLKCSPSLLQWEVNSKLSCVIDSACNLANKNNTNLDLLVCDYEQFGKGAIKKCKMSPDAFIQMAVMTTHRKLTGQAALVYESSMTRLYKKGRTETVRSLTKEANDFIVNFLSPEVSKQEKRRLLSIACDKHSDMYKDAMNGRGIDRHLFALYIACRGLGKNPEFLKKYLSIPWTLSTSQQPQQQISWAPSCTDLKFSHLLCPGGGFGPVVPDGYGISYMVPGNHRIFFHVSSWKSSDKTNSAQFMQALIETMKELKDLFADS</sequence>
<evidence type="ECO:0000256" key="6">
    <source>
        <dbReference type="ARBA" id="ARBA00022989"/>
    </source>
</evidence>
<protein>
    <submittedName>
        <fullName evidence="13">Carnitine O-palmitoyltransferase 1 liver isoform</fullName>
    </submittedName>
</protein>
<proteinExistence type="inferred from homology"/>
<evidence type="ECO:0000256" key="7">
    <source>
        <dbReference type="ARBA" id="ARBA00023098"/>
    </source>
</evidence>
<keyword evidence="4 11" id="KW-0812">Transmembrane</keyword>
<dbReference type="AlphaFoldDB" id="A0AAD8BWI8"/>
<reference evidence="13" key="2">
    <citation type="submission" date="2023-04" db="EMBL/GenBank/DDBJ databases">
        <authorList>
            <person name="Bu L."/>
            <person name="Lu L."/>
            <person name="Laidemitt M.R."/>
            <person name="Zhang S.M."/>
            <person name="Mutuku M."/>
            <person name="Mkoji G."/>
            <person name="Steinauer M."/>
            <person name="Loker E.S."/>
        </authorList>
    </citation>
    <scope>NUCLEOTIDE SEQUENCE</scope>
    <source>
        <strain evidence="13">KasaAsao</strain>
        <tissue evidence="13">Whole Snail</tissue>
    </source>
</reference>
<evidence type="ECO:0000313" key="13">
    <source>
        <dbReference type="EMBL" id="KAK0061372.1"/>
    </source>
</evidence>
<dbReference type="Proteomes" id="UP001233172">
    <property type="component" value="Unassembled WGS sequence"/>
</dbReference>
<evidence type="ECO:0000256" key="1">
    <source>
        <dbReference type="ARBA" id="ARBA00004141"/>
    </source>
</evidence>
<keyword evidence="7" id="KW-0443">Lipid metabolism</keyword>
<keyword evidence="8 11" id="KW-0472">Membrane</keyword>
<dbReference type="Gene3D" id="3.30.559.10">
    <property type="entry name" value="Chloramphenicol acetyltransferase-like domain"/>
    <property type="match status" value="1"/>
</dbReference>
<evidence type="ECO:0000313" key="14">
    <source>
        <dbReference type="Proteomes" id="UP001233172"/>
    </source>
</evidence>
<feature type="transmembrane region" description="Helical" evidence="11">
    <location>
        <begin position="61"/>
        <end position="85"/>
    </location>
</feature>
<dbReference type="GO" id="GO:0005739">
    <property type="term" value="C:mitochondrion"/>
    <property type="evidence" value="ECO:0007669"/>
    <property type="project" value="TreeGrafter"/>
</dbReference>
<name>A0AAD8BWI8_BIOPF</name>
<dbReference type="PANTHER" id="PTHR22589">
    <property type="entry name" value="CARNITINE O-ACYLTRANSFERASE"/>
    <property type="match status" value="1"/>
</dbReference>
<accession>A0AAD8BWI8</accession>
<comment type="similarity">
    <text evidence="2">Belongs to the carnitine/choline acetyltransferase family.</text>
</comment>
<evidence type="ECO:0000256" key="8">
    <source>
        <dbReference type="ARBA" id="ARBA00023136"/>
    </source>
</evidence>
<evidence type="ECO:0000259" key="12">
    <source>
        <dbReference type="Pfam" id="PF00755"/>
    </source>
</evidence>
<dbReference type="PANTHER" id="PTHR22589:SF112">
    <property type="entry name" value="CHOLINE_CARNITINE ACYLTRANSFERASE DOMAIN-CONTAINING PROTEIN"/>
    <property type="match status" value="1"/>
</dbReference>
<feature type="transmembrane region" description="Helical" evidence="11">
    <location>
        <begin position="20"/>
        <end position="41"/>
    </location>
</feature>
<gene>
    <name evidence="13" type="ORF">Bpfe_009178</name>
</gene>
<dbReference type="InterPro" id="IPR039551">
    <property type="entry name" value="Cho/carn_acyl_trans"/>
</dbReference>
<feature type="domain" description="Choline/carnitine acyltransferase" evidence="12">
    <location>
        <begin position="135"/>
        <end position="723"/>
    </location>
</feature>
<dbReference type="InterPro" id="IPR023213">
    <property type="entry name" value="CAT-like_dom_sf"/>
</dbReference>
<keyword evidence="14" id="KW-1185">Reference proteome</keyword>
<keyword evidence="9" id="KW-0012">Acyltransferase</keyword>
<reference evidence="13" key="1">
    <citation type="journal article" date="2023" name="PLoS Negl. Trop. Dis.">
        <title>A genome sequence for Biomphalaria pfeifferi, the major vector snail for the human-infecting parasite Schistosoma mansoni.</title>
        <authorList>
            <person name="Bu L."/>
            <person name="Lu L."/>
            <person name="Laidemitt M.R."/>
            <person name="Zhang S.M."/>
            <person name="Mutuku M."/>
            <person name="Mkoji G."/>
            <person name="Steinauer M."/>
            <person name="Loker E.S."/>
        </authorList>
    </citation>
    <scope>NUCLEOTIDE SEQUENCE</scope>
    <source>
        <strain evidence="13">KasaAsao</strain>
    </source>
</reference>
<dbReference type="GO" id="GO:0006631">
    <property type="term" value="P:fatty acid metabolic process"/>
    <property type="evidence" value="ECO:0007669"/>
    <property type="project" value="UniProtKB-KW"/>
</dbReference>
<evidence type="ECO:0000256" key="5">
    <source>
        <dbReference type="ARBA" id="ARBA00022832"/>
    </source>
</evidence>
<comment type="subcellular location">
    <subcellularLocation>
        <location evidence="1">Membrane</location>
        <topology evidence="1">Multi-pass membrane protein</topology>
    </subcellularLocation>
</comment>
<dbReference type="EMBL" id="JASAOG010000030">
    <property type="protein sequence ID" value="KAK0061372.1"/>
    <property type="molecule type" value="Genomic_DNA"/>
</dbReference>
<dbReference type="GO" id="GO:0004095">
    <property type="term" value="F:carnitine O-palmitoyltransferase activity"/>
    <property type="evidence" value="ECO:0007669"/>
    <property type="project" value="TreeGrafter"/>
</dbReference>
<evidence type="ECO:0000256" key="11">
    <source>
        <dbReference type="SAM" id="Phobius"/>
    </source>
</evidence>
<evidence type="ECO:0000256" key="9">
    <source>
        <dbReference type="ARBA" id="ARBA00023315"/>
    </source>
</evidence>
<dbReference type="FunFam" id="3.30.559.10:FF:000002">
    <property type="entry name" value="carnitine O-palmitoyltransferase 1, liver isoform"/>
    <property type="match status" value="1"/>
</dbReference>